<dbReference type="Proteomes" id="UP000002033">
    <property type="component" value="Chromosome"/>
</dbReference>
<dbReference type="OrthoDB" id="7933131at2"/>
<dbReference type="HOGENOM" id="CLU_2479107_0_0_5"/>
<name>D8JUY5_HYPDA</name>
<accession>D8JUY5</accession>
<evidence type="ECO:0000313" key="2">
    <source>
        <dbReference type="Proteomes" id="UP000002033"/>
    </source>
</evidence>
<dbReference type="RefSeq" id="WP_013215016.1">
    <property type="nucleotide sequence ID" value="NC_014313.1"/>
</dbReference>
<gene>
    <name evidence="1" type="ordered locus">Hden_0987</name>
</gene>
<dbReference type="KEGG" id="hdn:Hden_0987"/>
<keyword evidence="2" id="KW-1185">Reference proteome</keyword>
<organism evidence="1 2">
    <name type="scientific">Hyphomicrobium denitrificans (strain ATCC 51888 / DSM 1869 / NCIMB 11706 / TK 0415)</name>
    <dbReference type="NCBI Taxonomy" id="582899"/>
    <lineage>
        <taxon>Bacteria</taxon>
        <taxon>Pseudomonadati</taxon>
        <taxon>Pseudomonadota</taxon>
        <taxon>Alphaproteobacteria</taxon>
        <taxon>Hyphomicrobiales</taxon>
        <taxon>Hyphomicrobiaceae</taxon>
        <taxon>Hyphomicrobium</taxon>
    </lineage>
</organism>
<dbReference type="EMBL" id="CP002083">
    <property type="protein sequence ID" value="ADJ22801.1"/>
    <property type="molecule type" value="Genomic_DNA"/>
</dbReference>
<proteinExistence type="predicted"/>
<sequence length="87" mass="9816">MMQDIGLMYIEGEVKGGQLTGRTVLVIETSREIDPTQPGYSATELRRLVSVASAKWERNFGPADLIRLDYQPAFDRVLTPEKRSFKA</sequence>
<reference evidence="2" key="1">
    <citation type="journal article" date="2011" name="J. Bacteriol.">
        <title>Genome sequences of eight morphologically diverse alphaproteobacteria.</title>
        <authorList>
            <consortium name="US DOE Joint Genome Institute"/>
            <person name="Brown P.J."/>
            <person name="Kysela D.T."/>
            <person name="Buechlein A."/>
            <person name="Hemmerich C."/>
            <person name="Brun Y.V."/>
        </authorList>
    </citation>
    <scope>NUCLEOTIDE SEQUENCE [LARGE SCALE GENOMIC DNA]</scope>
    <source>
        <strain evidence="2">ATCC 51888 / DSM 1869 / NCIB 11706 / TK 0415</strain>
    </source>
</reference>
<dbReference type="AlphaFoldDB" id="D8JUY5"/>
<evidence type="ECO:0000313" key="1">
    <source>
        <dbReference type="EMBL" id="ADJ22801.1"/>
    </source>
</evidence>
<protein>
    <submittedName>
        <fullName evidence="1">Uncharacterized protein</fullName>
    </submittedName>
</protein>